<gene>
    <name evidence="3" type="ORF">DFH07DRAFT_724387</name>
</gene>
<protein>
    <recommendedName>
        <fullName evidence="2">SWIM-type domain-containing protein</fullName>
    </recommendedName>
</protein>
<keyword evidence="4" id="KW-1185">Reference proteome</keyword>
<keyword evidence="1" id="KW-0862">Zinc</keyword>
<dbReference type="Proteomes" id="UP001215280">
    <property type="component" value="Unassembled WGS sequence"/>
</dbReference>
<dbReference type="InterPro" id="IPR007527">
    <property type="entry name" value="Znf_SWIM"/>
</dbReference>
<dbReference type="GO" id="GO:0008270">
    <property type="term" value="F:zinc ion binding"/>
    <property type="evidence" value="ECO:0007669"/>
    <property type="project" value="UniProtKB-KW"/>
</dbReference>
<sequence>MYRFCKEWHLREVWGYMWNSWYNPKVWPLWARSGCPDRLSRLRTTMTAENAWKRIKHTHLHHLVHPRLDQLVHILIYEVTPAIDARIVYLDQTFRWGRAREETTWQKGFHAAWNAMLKKKLSGKKYVTKVKEWTCSCGQQKYDAHHLCKHLVHAVGTPSNMFWVQIFRRRTMPIYCHPELHPRDQPR</sequence>
<accession>A0AAD7IHU1</accession>
<reference evidence="3" key="1">
    <citation type="submission" date="2023-03" db="EMBL/GenBank/DDBJ databases">
        <title>Massive genome expansion in bonnet fungi (Mycena s.s.) driven by repeated elements and novel gene families across ecological guilds.</title>
        <authorList>
            <consortium name="Lawrence Berkeley National Laboratory"/>
            <person name="Harder C.B."/>
            <person name="Miyauchi S."/>
            <person name="Viragh M."/>
            <person name="Kuo A."/>
            <person name="Thoen E."/>
            <person name="Andreopoulos B."/>
            <person name="Lu D."/>
            <person name="Skrede I."/>
            <person name="Drula E."/>
            <person name="Henrissat B."/>
            <person name="Morin E."/>
            <person name="Kohler A."/>
            <person name="Barry K."/>
            <person name="LaButti K."/>
            <person name="Morin E."/>
            <person name="Salamov A."/>
            <person name="Lipzen A."/>
            <person name="Mereny Z."/>
            <person name="Hegedus B."/>
            <person name="Baldrian P."/>
            <person name="Stursova M."/>
            <person name="Weitz H."/>
            <person name="Taylor A."/>
            <person name="Grigoriev I.V."/>
            <person name="Nagy L.G."/>
            <person name="Martin F."/>
            <person name="Kauserud H."/>
        </authorList>
    </citation>
    <scope>NUCLEOTIDE SEQUENCE</scope>
    <source>
        <strain evidence="3">CBHHK188m</strain>
    </source>
</reference>
<evidence type="ECO:0000259" key="2">
    <source>
        <dbReference type="PROSITE" id="PS50966"/>
    </source>
</evidence>
<name>A0AAD7IHU1_9AGAR</name>
<dbReference type="AlphaFoldDB" id="A0AAD7IHU1"/>
<keyword evidence="1" id="KW-0479">Metal-binding</keyword>
<dbReference type="EMBL" id="JARJLG010000113">
    <property type="protein sequence ID" value="KAJ7743262.1"/>
    <property type="molecule type" value="Genomic_DNA"/>
</dbReference>
<feature type="domain" description="SWIM-type" evidence="2">
    <location>
        <begin position="126"/>
        <end position="159"/>
    </location>
</feature>
<feature type="non-terminal residue" evidence="3">
    <location>
        <position position="187"/>
    </location>
</feature>
<evidence type="ECO:0000313" key="3">
    <source>
        <dbReference type="EMBL" id="KAJ7743262.1"/>
    </source>
</evidence>
<keyword evidence="1" id="KW-0863">Zinc-finger</keyword>
<organism evidence="3 4">
    <name type="scientific">Mycena maculata</name>
    <dbReference type="NCBI Taxonomy" id="230809"/>
    <lineage>
        <taxon>Eukaryota</taxon>
        <taxon>Fungi</taxon>
        <taxon>Dikarya</taxon>
        <taxon>Basidiomycota</taxon>
        <taxon>Agaricomycotina</taxon>
        <taxon>Agaricomycetes</taxon>
        <taxon>Agaricomycetidae</taxon>
        <taxon>Agaricales</taxon>
        <taxon>Marasmiineae</taxon>
        <taxon>Mycenaceae</taxon>
        <taxon>Mycena</taxon>
    </lineage>
</organism>
<dbReference type="PROSITE" id="PS50966">
    <property type="entry name" value="ZF_SWIM"/>
    <property type="match status" value="1"/>
</dbReference>
<proteinExistence type="predicted"/>
<evidence type="ECO:0000313" key="4">
    <source>
        <dbReference type="Proteomes" id="UP001215280"/>
    </source>
</evidence>
<evidence type="ECO:0000256" key="1">
    <source>
        <dbReference type="PROSITE-ProRule" id="PRU00325"/>
    </source>
</evidence>
<comment type="caution">
    <text evidence="3">The sequence shown here is derived from an EMBL/GenBank/DDBJ whole genome shotgun (WGS) entry which is preliminary data.</text>
</comment>